<evidence type="ECO:0000313" key="2">
    <source>
        <dbReference type="EMBL" id="RMZ57228.1"/>
    </source>
</evidence>
<keyword evidence="1" id="KW-0472">Membrane</keyword>
<dbReference type="AlphaFoldDB" id="A0A3M7L3F4"/>
<name>A0A3M7L3F4_AUXPR</name>
<feature type="transmembrane region" description="Helical" evidence="1">
    <location>
        <begin position="90"/>
        <end position="109"/>
    </location>
</feature>
<feature type="non-terminal residue" evidence="2">
    <location>
        <position position="1"/>
    </location>
</feature>
<dbReference type="EMBL" id="QOKY01000128">
    <property type="protein sequence ID" value="RMZ57228.1"/>
    <property type="molecule type" value="Genomic_DNA"/>
</dbReference>
<proteinExistence type="predicted"/>
<evidence type="ECO:0000313" key="3">
    <source>
        <dbReference type="Proteomes" id="UP000279271"/>
    </source>
</evidence>
<keyword evidence="1" id="KW-0812">Transmembrane</keyword>
<feature type="transmembrane region" description="Helical" evidence="1">
    <location>
        <begin position="158"/>
        <end position="179"/>
    </location>
</feature>
<reference evidence="3" key="1">
    <citation type="journal article" date="2018" name="Algal Res.">
        <title>Characterization of plant carbon substrate utilization by Auxenochlorella protothecoides.</title>
        <authorList>
            <person name="Vogler B.W."/>
            <person name="Starkenburg S.R."/>
            <person name="Sudasinghe N."/>
            <person name="Schambach J.Y."/>
            <person name="Rollin J.A."/>
            <person name="Pattathil S."/>
            <person name="Barry A.N."/>
        </authorList>
    </citation>
    <scope>NUCLEOTIDE SEQUENCE [LARGE SCALE GENOMIC DNA]</scope>
    <source>
        <strain evidence="3">UTEX 25</strain>
    </source>
</reference>
<feature type="transmembrane region" description="Helical" evidence="1">
    <location>
        <begin position="31"/>
        <end position="51"/>
    </location>
</feature>
<protein>
    <submittedName>
        <fullName evidence="2">Uncharacterized protein</fullName>
    </submittedName>
</protein>
<organism evidence="2 3">
    <name type="scientific">Auxenochlorella protothecoides</name>
    <name type="common">Green microalga</name>
    <name type="synonym">Chlorella protothecoides</name>
    <dbReference type="NCBI Taxonomy" id="3075"/>
    <lineage>
        <taxon>Eukaryota</taxon>
        <taxon>Viridiplantae</taxon>
        <taxon>Chlorophyta</taxon>
        <taxon>core chlorophytes</taxon>
        <taxon>Trebouxiophyceae</taxon>
        <taxon>Chlorellales</taxon>
        <taxon>Chlorellaceae</taxon>
        <taxon>Auxenochlorella</taxon>
    </lineage>
</organism>
<dbReference type="Proteomes" id="UP000279271">
    <property type="component" value="Unassembled WGS sequence"/>
</dbReference>
<comment type="caution">
    <text evidence="2">The sequence shown here is derived from an EMBL/GenBank/DDBJ whole genome shotgun (WGS) entry which is preliminary data.</text>
</comment>
<gene>
    <name evidence="2" type="ORF">APUTEX25_004062</name>
</gene>
<feature type="transmembrane region" description="Helical" evidence="1">
    <location>
        <begin position="121"/>
        <end position="142"/>
    </location>
</feature>
<sequence>APSTQMNSSHHYISPQAIGMSGLTQANAVVFLPWVISLFGWFLLLCGVAALQSDCSSSGANAIVRAGAAGYFSPVPCSQCVYGVGSFYGFTWWITVYLFILSLLLPILMTINGIRRFRAGLIGLVAVELMLLMDLINSFLYFNTIPTVSGALLARGRVVLAGAIIAAIGLFAVLIGLGLQDERDPELHSKRVGAGSGETRGGRFVDPGNDKANVVAYNNPIAEE</sequence>
<keyword evidence="1" id="KW-1133">Transmembrane helix</keyword>
<accession>A0A3M7L3F4</accession>
<evidence type="ECO:0000256" key="1">
    <source>
        <dbReference type="SAM" id="Phobius"/>
    </source>
</evidence>